<accession>A0A438IP58</accession>
<comment type="caution">
    <text evidence="1">The sequence shown here is derived from an EMBL/GenBank/DDBJ whole genome shotgun (WGS) entry which is preliminary data.</text>
</comment>
<evidence type="ECO:0000313" key="1">
    <source>
        <dbReference type="EMBL" id="RVW98502.1"/>
    </source>
</evidence>
<name>A0A438IP58_VITVI</name>
<reference evidence="1 2" key="1">
    <citation type="journal article" date="2018" name="PLoS Genet.">
        <title>Population sequencing reveals clonal diversity and ancestral inbreeding in the grapevine cultivar Chardonnay.</title>
        <authorList>
            <person name="Roach M.J."/>
            <person name="Johnson D.L."/>
            <person name="Bohlmann J."/>
            <person name="van Vuuren H.J."/>
            <person name="Jones S.J."/>
            <person name="Pretorius I.S."/>
            <person name="Schmidt S.A."/>
            <person name="Borneman A.R."/>
        </authorList>
    </citation>
    <scope>NUCLEOTIDE SEQUENCE [LARGE SCALE GENOMIC DNA]</scope>
    <source>
        <strain evidence="2">cv. Chardonnay</strain>
        <tissue evidence="1">Leaf</tissue>
    </source>
</reference>
<evidence type="ECO:0000313" key="2">
    <source>
        <dbReference type="Proteomes" id="UP000288805"/>
    </source>
</evidence>
<protein>
    <submittedName>
        <fullName evidence="1">Uncharacterized protein</fullName>
    </submittedName>
</protein>
<proteinExistence type="predicted"/>
<organism evidence="1 2">
    <name type="scientific">Vitis vinifera</name>
    <name type="common">Grape</name>
    <dbReference type="NCBI Taxonomy" id="29760"/>
    <lineage>
        <taxon>Eukaryota</taxon>
        <taxon>Viridiplantae</taxon>
        <taxon>Streptophyta</taxon>
        <taxon>Embryophyta</taxon>
        <taxon>Tracheophyta</taxon>
        <taxon>Spermatophyta</taxon>
        <taxon>Magnoliopsida</taxon>
        <taxon>eudicotyledons</taxon>
        <taxon>Gunneridae</taxon>
        <taxon>Pentapetalae</taxon>
        <taxon>rosids</taxon>
        <taxon>Vitales</taxon>
        <taxon>Vitaceae</taxon>
        <taxon>Viteae</taxon>
        <taxon>Vitis</taxon>
    </lineage>
</organism>
<gene>
    <name evidence="1" type="ORF">CK203_026778</name>
</gene>
<sequence length="79" mass="9155">MLEKEWVFEFLAGLSKELDEVGGRATNLDSRGERQAGESREVKVWCNYCNELQHTKDTCWKLNGKPPKLKNNKFPERNG</sequence>
<dbReference type="AlphaFoldDB" id="A0A438IP58"/>
<dbReference type="Proteomes" id="UP000288805">
    <property type="component" value="Unassembled WGS sequence"/>
</dbReference>
<dbReference type="EMBL" id="QGNW01000093">
    <property type="protein sequence ID" value="RVW98502.1"/>
    <property type="molecule type" value="Genomic_DNA"/>
</dbReference>